<dbReference type="GO" id="GO:0043565">
    <property type="term" value="F:sequence-specific DNA binding"/>
    <property type="evidence" value="ECO:0007669"/>
    <property type="project" value="InterPro"/>
</dbReference>
<dbReference type="InterPro" id="IPR009057">
    <property type="entry name" value="Homeodomain-like_sf"/>
</dbReference>
<evidence type="ECO:0000256" key="1">
    <source>
        <dbReference type="ARBA" id="ARBA00023015"/>
    </source>
</evidence>
<reference evidence="5 6" key="1">
    <citation type="submission" date="2020-07" db="EMBL/GenBank/DDBJ databases">
        <title>Genomic Encyclopedia of Type Strains, Phase IV (KMG-V): Genome sequencing to study the core and pangenomes of soil and plant-associated prokaryotes.</title>
        <authorList>
            <person name="Whitman W."/>
        </authorList>
    </citation>
    <scope>NUCLEOTIDE SEQUENCE [LARGE SCALE GENOMIC DNA]</scope>
    <source>
        <strain evidence="5 6">RH2WT43</strain>
    </source>
</reference>
<dbReference type="AlphaFoldDB" id="A0A839F5R3"/>
<keyword evidence="2 5" id="KW-0238">DNA-binding</keyword>
<sequence>MNFGAGRARGILHRLGPAGTFHHARHPADGPLAAFVQHYWIVRWHLAGHPPQLQETLPHPNVYLVFEPGLTGVHGVASGRYTRFLEGDSFAFGVKFRPGGFRPFLGRPVSSLTDRSLTLEAMFGASAGELEAGVFDAADEHAMIAIVRAFLLERLPAPDPDVARVAAIVDGVAADRGLTRVDALAERHGVGLRALQRLFGEYVGVSPKWVINRYRLHEAVEQLAEGRSVDWAALALDLGYFDQAHFIRDFRALVGRTPGDFARDLNAPRA</sequence>
<dbReference type="PROSITE" id="PS01124">
    <property type="entry name" value="HTH_ARAC_FAMILY_2"/>
    <property type="match status" value="1"/>
</dbReference>
<dbReference type="InterPro" id="IPR050204">
    <property type="entry name" value="AraC_XylS_family_regulators"/>
</dbReference>
<dbReference type="InterPro" id="IPR046532">
    <property type="entry name" value="DUF6597"/>
</dbReference>
<evidence type="ECO:0000256" key="3">
    <source>
        <dbReference type="ARBA" id="ARBA00023163"/>
    </source>
</evidence>
<dbReference type="Proteomes" id="UP000550401">
    <property type="component" value="Unassembled WGS sequence"/>
</dbReference>
<feature type="domain" description="HTH araC/xylS-type" evidence="4">
    <location>
        <begin position="163"/>
        <end position="264"/>
    </location>
</feature>
<dbReference type="PROSITE" id="PS00041">
    <property type="entry name" value="HTH_ARAC_FAMILY_1"/>
    <property type="match status" value="1"/>
</dbReference>
<comment type="caution">
    <text evidence="5">The sequence shown here is derived from an EMBL/GenBank/DDBJ whole genome shotgun (WGS) entry which is preliminary data.</text>
</comment>
<dbReference type="PANTHER" id="PTHR46796">
    <property type="entry name" value="HTH-TYPE TRANSCRIPTIONAL ACTIVATOR RHAS-RELATED"/>
    <property type="match status" value="1"/>
</dbReference>
<dbReference type="InterPro" id="IPR018060">
    <property type="entry name" value="HTH_AraC"/>
</dbReference>
<dbReference type="Gene3D" id="1.10.10.60">
    <property type="entry name" value="Homeodomain-like"/>
    <property type="match status" value="1"/>
</dbReference>
<protein>
    <submittedName>
        <fullName evidence="5">AraC-like DNA-binding protein</fullName>
    </submittedName>
</protein>
<dbReference type="InterPro" id="IPR018062">
    <property type="entry name" value="HTH_AraC-typ_CS"/>
</dbReference>
<dbReference type="RefSeq" id="WP_182532949.1">
    <property type="nucleotide sequence ID" value="NZ_JACGXL010000008.1"/>
</dbReference>
<proteinExistence type="predicted"/>
<evidence type="ECO:0000313" key="6">
    <source>
        <dbReference type="Proteomes" id="UP000550401"/>
    </source>
</evidence>
<dbReference type="PANTHER" id="PTHR46796:SF15">
    <property type="entry name" value="BLL1074 PROTEIN"/>
    <property type="match status" value="1"/>
</dbReference>
<organism evidence="5 6">
    <name type="scientific">Dokdonella fugitiva</name>
    <dbReference type="NCBI Taxonomy" id="328517"/>
    <lineage>
        <taxon>Bacteria</taxon>
        <taxon>Pseudomonadati</taxon>
        <taxon>Pseudomonadota</taxon>
        <taxon>Gammaproteobacteria</taxon>
        <taxon>Lysobacterales</taxon>
        <taxon>Rhodanobacteraceae</taxon>
        <taxon>Dokdonella</taxon>
    </lineage>
</organism>
<accession>A0A839F5R3</accession>
<dbReference type="SUPFAM" id="SSF46689">
    <property type="entry name" value="Homeodomain-like"/>
    <property type="match status" value="1"/>
</dbReference>
<gene>
    <name evidence="5" type="ORF">FHW12_004173</name>
</gene>
<keyword evidence="6" id="KW-1185">Reference proteome</keyword>
<evidence type="ECO:0000313" key="5">
    <source>
        <dbReference type="EMBL" id="MBA8889926.1"/>
    </source>
</evidence>
<dbReference type="Pfam" id="PF12833">
    <property type="entry name" value="HTH_18"/>
    <property type="match status" value="1"/>
</dbReference>
<dbReference type="Pfam" id="PF20240">
    <property type="entry name" value="DUF6597"/>
    <property type="match status" value="1"/>
</dbReference>
<keyword evidence="3" id="KW-0804">Transcription</keyword>
<evidence type="ECO:0000259" key="4">
    <source>
        <dbReference type="PROSITE" id="PS01124"/>
    </source>
</evidence>
<keyword evidence="1" id="KW-0805">Transcription regulation</keyword>
<name>A0A839F5R3_9GAMM</name>
<dbReference type="SMART" id="SM00342">
    <property type="entry name" value="HTH_ARAC"/>
    <property type="match status" value="1"/>
</dbReference>
<dbReference type="EMBL" id="JACGXL010000008">
    <property type="protein sequence ID" value="MBA8889926.1"/>
    <property type="molecule type" value="Genomic_DNA"/>
</dbReference>
<evidence type="ECO:0000256" key="2">
    <source>
        <dbReference type="ARBA" id="ARBA00023125"/>
    </source>
</evidence>
<dbReference type="GO" id="GO:0003700">
    <property type="term" value="F:DNA-binding transcription factor activity"/>
    <property type="evidence" value="ECO:0007669"/>
    <property type="project" value="InterPro"/>
</dbReference>